<dbReference type="STRING" id="314344.AL013_00070"/>
<dbReference type="InterPro" id="IPR003695">
    <property type="entry name" value="Ppx_GppA_N"/>
</dbReference>
<dbReference type="Gene3D" id="3.30.420.40">
    <property type="match status" value="1"/>
</dbReference>
<gene>
    <name evidence="2" type="ORF">SPV1_07936</name>
</gene>
<dbReference type="HOGENOM" id="CLU_025908_0_0_0"/>
<sequence length="315" mass="34184">MTKRFAAIDIGSNTFRMLIGETTATNHHTPWRTVYYTHRIIRLGEGLHHSGRLADAAMSRAMTAFAEFAEILSQHQVSAENTLAVATAAMREAANGVAFRDRVQTETGIAIRIIDGDSEACMSLSGAGAVLKPATRADMLLFDIGGGSTEFIRANNHHCRDAISTRMGVVRLVEAHLNSDPPSASDYQAMLAAANLHLADVEAHWGIVAPPRHLVGTAGTVTTLAATELDLCPYNADTINNHWMSLTAFESLRERLLSMDHTERQVIRTIEPGRADLIIAGLAIVETVLTRWGYAGMYVVDAGLLEGAWLEISHS</sequence>
<dbReference type="Gene3D" id="3.30.420.150">
    <property type="entry name" value="Exopolyphosphatase. Domain 2"/>
    <property type="match status" value="1"/>
</dbReference>
<evidence type="ECO:0000259" key="1">
    <source>
        <dbReference type="Pfam" id="PF02541"/>
    </source>
</evidence>
<dbReference type="SUPFAM" id="SSF53067">
    <property type="entry name" value="Actin-like ATPase domain"/>
    <property type="match status" value="2"/>
</dbReference>
<comment type="caution">
    <text evidence="2">The sequence shown here is derived from an EMBL/GenBank/DDBJ whole genome shotgun (WGS) entry which is preliminary data.</text>
</comment>
<proteinExistence type="predicted"/>
<dbReference type="GO" id="GO:0016462">
    <property type="term" value="F:pyrophosphatase activity"/>
    <property type="evidence" value="ECO:0007669"/>
    <property type="project" value="TreeGrafter"/>
</dbReference>
<feature type="domain" description="Ppx/GppA phosphatase N-terminal" evidence="1">
    <location>
        <begin position="31"/>
        <end position="312"/>
    </location>
</feature>
<dbReference type="AlphaFoldDB" id="Q0EZ15"/>
<dbReference type="PANTHER" id="PTHR30005">
    <property type="entry name" value="EXOPOLYPHOSPHATASE"/>
    <property type="match status" value="1"/>
</dbReference>
<dbReference type="PANTHER" id="PTHR30005:SF0">
    <property type="entry name" value="RETROGRADE REGULATION PROTEIN 2"/>
    <property type="match status" value="1"/>
</dbReference>
<dbReference type="RefSeq" id="WP_009849111.1">
    <property type="nucleotide sequence ID" value="NZ_DS022294.1"/>
</dbReference>
<dbReference type="InterPro" id="IPR043129">
    <property type="entry name" value="ATPase_NBD"/>
</dbReference>
<evidence type="ECO:0000313" key="3">
    <source>
        <dbReference type="Proteomes" id="UP000005297"/>
    </source>
</evidence>
<reference evidence="2 3" key="1">
    <citation type="submission" date="2006-09" db="EMBL/GenBank/DDBJ databases">
        <authorList>
            <person name="Emerson D."/>
            <person name="Ferriera S."/>
            <person name="Johnson J."/>
            <person name="Kravitz S."/>
            <person name="Halpern A."/>
            <person name="Remington K."/>
            <person name="Beeson K."/>
            <person name="Tran B."/>
            <person name="Rogers Y.-H."/>
            <person name="Friedman R."/>
            <person name="Venter J.C."/>
        </authorList>
    </citation>
    <scope>NUCLEOTIDE SEQUENCE [LARGE SCALE GENOMIC DNA]</scope>
    <source>
        <strain evidence="2 3">PV-1</strain>
    </source>
</reference>
<dbReference type="EMBL" id="AATS01000007">
    <property type="protein sequence ID" value="EAU54609.1"/>
    <property type="molecule type" value="Genomic_DNA"/>
</dbReference>
<keyword evidence="3" id="KW-1185">Reference proteome</keyword>
<dbReference type="OrthoDB" id="9807195at2"/>
<dbReference type="Pfam" id="PF02541">
    <property type="entry name" value="Ppx-GppA"/>
    <property type="match status" value="1"/>
</dbReference>
<dbReference type="InterPro" id="IPR050273">
    <property type="entry name" value="GppA/Ppx_hydrolase"/>
</dbReference>
<organism evidence="2 3">
    <name type="scientific">Mariprofundus ferrooxydans PV-1</name>
    <dbReference type="NCBI Taxonomy" id="314345"/>
    <lineage>
        <taxon>Bacteria</taxon>
        <taxon>Pseudomonadati</taxon>
        <taxon>Pseudomonadota</taxon>
        <taxon>Candidatius Mariprofundia</taxon>
        <taxon>Mariprofundales</taxon>
        <taxon>Mariprofundaceae</taxon>
        <taxon>Mariprofundus</taxon>
    </lineage>
</organism>
<evidence type="ECO:0000313" key="2">
    <source>
        <dbReference type="EMBL" id="EAU54609.1"/>
    </source>
</evidence>
<protein>
    <recommendedName>
        <fullName evidence="1">Ppx/GppA phosphatase N-terminal domain-containing protein</fullName>
    </recommendedName>
</protein>
<dbReference type="eggNOG" id="COG0248">
    <property type="taxonomic scope" value="Bacteria"/>
</dbReference>
<dbReference type="Proteomes" id="UP000005297">
    <property type="component" value="Unassembled WGS sequence"/>
</dbReference>
<accession>Q0EZ15</accession>
<name>Q0EZ15_9PROT</name>
<dbReference type="CDD" id="cd24054">
    <property type="entry name" value="ASKHA_NBD_AaPPX-GppA_MtPPX2-like"/>
    <property type="match status" value="1"/>
</dbReference>
<dbReference type="InParanoid" id="Q0EZ15"/>